<dbReference type="SUPFAM" id="SSF51735">
    <property type="entry name" value="NAD(P)-binding Rossmann-fold domains"/>
    <property type="match status" value="1"/>
</dbReference>
<sequence>MMTTVFVAGANGQTGRRIVSKLVEAGYDVRGLVRKEDHLRDLESTGAKGYLGDLSGAFSDGMKGADIVVCAAGAGTSGDPEHVDHVGTVRLIEQSVLEQIPRFVLISSMGTKDPDAMPSFLKPFLMAKRKAETILEESGLSYTIIRPGGLTNEPGKGKVHAAPELQRHGRVSRDDVAAAVLAALQIRQTHNQSFDLLEGDTPVEEALKGLNGSVPQ</sequence>
<protein>
    <submittedName>
        <fullName evidence="2">Sugar epimerase YhfK</fullName>
    </submittedName>
</protein>
<comment type="caution">
    <text evidence="2">The sequence shown here is derived from an EMBL/GenBank/DDBJ whole genome shotgun (WGS) entry which is preliminary data.</text>
</comment>
<accession>A0ABQ4LL28</accession>
<dbReference type="Gene3D" id="3.40.50.720">
    <property type="entry name" value="NAD(P)-binding Rossmann-like Domain"/>
    <property type="match status" value="1"/>
</dbReference>
<dbReference type="EMBL" id="BORU01000004">
    <property type="protein sequence ID" value="GIO57209.1"/>
    <property type="molecule type" value="Genomic_DNA"/>
</dbReference>
<dbReference type="RefSeq" id="WP_244169412.1">
    <property type="nucleotide sequence ID" value="NZ_BORU01000004.1"/>
</dbReference>
<organism evidence="2 3">
    <name type="scientific">Paenibacillus cineris</name>
    <dbReference type="NCBI Taxonomy" id="237530"/>
    <lineage>
        <taxon>Bacteria</taxon>
        <taxon>Bacillati</taxon>
        <taxon>Bacillota</taxon>
        <taxon>Bacilli</taxon>
        <taxon>Bacillales</taxon>
        <taxon>Paenibacillaceae</taxon>
        <taxon>Paenibacillus</taxon>
    </lineage>
</organism>
<evidence type="ECO:0000313" key="3">
    <source>
        <dbReference type="Proteomes" id="UP000676601"/>
    </source>
</evidence>
<evidence type="ECO:0000259" key="1">
    <source>
        <dbReference type="Pfam" id="PF13460"/>
    </source>
</evidence>
<dbReference type="Proteomes" id="UP000676601">
    <property type="component" value="Unassembled WGS sequence"/>
</dbReference>
<dbReference type="InterPro" id="IPR016040">
    <property type="entry name" value="NAD(P)-bd_dom"/>
</dbReference>
<dbReference type="PANTHER" id="PTHR15020">
    <property type="entry name" value="FLAVIN REDUCTASE-RELATED"/>
    <property type="match status" value="1"/>
</dbReference>
<reference evidence="2 3" key="1">
    <citation type="submission" date="2021-03" db="EMBL/GenBank/DDBJ databases">
        <title>Antimicrobial resistance genes in bacteria isolated from Japanese honey, and their potential for conferring macrolide and lincosamide resistance in the American foulbrood pathogen Paenibacillus larvae.</title>
        <authorList>
            <person name="Okamoto M."/>
            <person name="Kumagai M."/>
            <person name="Kanamori H."/>
            <person name="Takamatsu D."/>
        </authorList>
    </citation>
    <scope>NUCLEOTIDE SEQUENCE [LARGE SCALE GENOMIC DNA]</scope>
    <source>
        <strain evidence="2 3">J21TS7</strain>
    </source>
</reference>
<evidence type="ECO:0000313" key="2">
    <source>
        <dbReference type="EMBL" id="GIO57209.1"/>
    </source>
</evidence>
<name>A0ABQ4LL28_9BACL</name>
<dbReference type="CDD" id="cd05243">
    <property type="entry name" value="SDR_a5"/>
    <property type="match status" value="1"/>
</dbReference>
<proteinExistence type="predicted"/>
<dbReference type="InterPro" id="IPR036291">
    <property type="entry name" value="NAD(P)-bd_dom_sf"/>
</dbReference>
<dbReference type="PANTHER" id="PTHR15020:SF50">
    <property type="entry name" value="UPF0659 PROTEIN YMR090W"/>
    <property type="match status" value="1"/>
</dbReference>
<keyword evidence="3" id="KW-1185">Reference proteome</keyword>
<feature type="domain" description="NAD(P)-binding" evidence="1">
    <location>
        <begin position="9"/>
        <end position="185"/>
    </location>
</feature>
<gene>
    <name evidence="2" type="primary">yhfK_2</name>
    <name evidence="2" type="ORF">J21TS7_55270</name>
</gene>
<dbReference type="Pfam" id="PF13460">
    <property type="entry name" value="NAD_binding_10"/>
    <property type="match status" value="1"/>
</dbReference>